<dbReference type="Pfam" id="PF12399">
    <property type="entry name" value="BCA_ABC_TP_C"/>
    <property type="match status" value="1"/>
</dbReference>
<name>A0A484P0U7_9ZZZZ</name>
<gene>
    <name evidence="5" type="ORF">ANDO1_3773</name>
    <name evidence="6" type="ORF">ANDO2_3678</name>
    <name evidence="8" type="ORF">ISE1_3598</name>
    <name evidence="7" type="ORF">ISE2_3579</name>
</gene>
<reference evidence="5" key="1">
    <citation type="submission" date="2019-03" db="EMBL/GenBank/DDBJ databases">
        <authorList>
            <person name="Danneels B."/>
        </authorList>
    </citation>
    <scope>NUCLEOTIDE SEQUENCE</scope>
</reference>
<evidence type="ECO:0000313" key="7">
    <source>
        <dbReference type="EMBL" id="VFR84168.1"/>
    </source>
</evidence>
<dbReference type="Pfam" id="PF00005">
    <property type="entry name" value="ABC_tran"/>
    <property type="match status" value="1"/>
</dbReference>
<proteinExistence type="predicted"/>
<evidence type="ECO:0000256" key="2">
    <source>
        <dbReference type="ARBA" id="ARBA00022741"/>
    </source>
</evidence>
<dbReference type="EMBL" id="CAADIM010000029">
    <property type="protein sequence ID" value="VFR87349.1"/>
    <property type="molecule type" value="Genomic_DNA"/>
</dbReference>
<dbReference type="GO" id="GO:0015188">
    <property type="term" value="F:L-isoleucine transmembrane transporter activity"/>
    <property type="evidence" value="ECO:0007669"/>
    <property type="project" value="TreeGrafter"/>
</dbReference>
<dbReference type="InterPro" id="IPR027417">
    <property type="entry name" value="P-loop_NTPase"/>
</dbReference>
<protein>
    <submittedName>
        <fullName evidence="5">Branched-chain amino acid transport ATP-binding protein LivG (TC 3.A.1.4.1)</fullName>
    </submittedName>
</protein>
<dbReference type="InterPro" id="IPR003593">
    <property type="entry name" value="AAA+_ATPase"/>
</dbReference>
<sequence>MSVLLEVQEVTKRFAGVTALDGLSLAVPEGSITSVIGPNGSGKTSLMNVITGFYQADGGSVRLRGKELVGLASHRIARAGVTRTFQHIRLFRELSVFDNVLVGAERVSPRGARQRAQALLERLGLQDRAHLRADALPYGHQRRLEIARGLAAEPALLVLDEPAAGMNASEKLALDALLRDVRQQGVTLLLVEHDMELIMGISDHVAAINFGRLLASGTPEAVRRHPQVIEAYLGREHEPETRH</sequence>
<evidence type="ECO:0000256" key="1">
    <source>
        <dbReference type="ARBA" id="ARBA00022448"/>
    </source>
</evidence>
<dbReference type="GO" id="GO:0016887">
    <property type="term" value="F:ATP hydrolysis activity"/>
    <property type="evidence" value="ECO:0007669"/>
    <property type="project" value="InterPro"/>
</dbReference>
<dbReference type="Gene3D" id="3.40.50.300">
    <property type="entry name" value="P-loop containing nucleotide triphosphate hydrolases"/>
    <property type="match status" value="1"/>
</dbReference>
<dbReference type="GO" id="GO:0005524">
    <property type="term" value="F:ATP binding"/>
    <property type="evidence" value="ECO:0007669"/>
    <property type="project" value="UniProtKB-KW"/>
</dbReference>
<dbReference type="GO" id="GO:0015192">
    <property type="term" value="F:L-phenylalanine transmembrane transporter activity"/>
    <property type="evidence" value="ECO:0007669"/>
    <property type="project" value="TreeGrafter"/>
</dbReference>
<dbReference type="GO" id="GO:0015808">
    <property type="term" value="P:L-alanine transport"/>
    <property type="evidence" value="ECO:0007669"/>
    <property type="project" value="TreeGrafter"/>
</dbReference>
<dbReference type="GO" id="GO:1903806">
    <property type="term" value="P:L-isoleucine import across plasma membrane"/>
    <property type="evidence" value="ECO:0007669"/>
    <property type="project" value="TreeGrafter"/>
</dbReference>
<evidence type="ECO:0000259" key="4">
    <source>
        <dbReference type="PROSITE" id="PS50893"/>
    </source>
</evidence>
<dbReference type="PANTHER" id="PTHR45772">
    <property type="entry name" value="CONSERVED COMPONENT OF ABC TRANSPORTER FOR NATURAL AMINO ACIDS-RELATED"/>
    <property type="match status" value="1"/>
</dbReference>
<dbReference type="FunFam" id="3.40.50.300:FF:000421">
    <property type="entry name" value="Branched-chain amino acid ABC transporter ATP-binding protein"/>
    <property type="match status" value="1"/>
</dbReference>
<dbReference type="SUPFAM" id="SSF52540">
    <property type="entry name" value="P-loop containing nucleoside triphosphate hydrolases"/>
    <property type="match status" value="1"/>
</dbReference>
<dbReference type="CDD" id="cd03219">
    <property type="entry name" value="ABC_Mj1267_LivG_branched"/>
    <property type="match status" value="1"/>
</dbReference>
<dbReference type="GO" id="GO:0005886">
    <property type="term" value="C:plasma membrane"/>
    <property type="evidence" value="ECO:0007669"/>
    <property type="project" value="TreeGrafter"/>
</dbReference>
<organism evidence="5">
    <name type="scientific">plant metagenome</name>
    <dbReference type="NCBI Taxonomy" id="1297885"/>
    <lineage>
        <taxon>unclassified sequences</taxon>
        <taxon>metagenomes</taxon>
        <taxon>organismal metagenomes</taxon>
    </lineage>
</organism>
<dbReference type="InterPro" id="IPR051120">
    <property type="entry name" value="ABC_AA/LPS_Transport"/>
</dbReference>
<evidence type="ECO:0000313" key="5">
    <source>
        <dbReference type="EMBL" id="VFR19353.1"/>
    </source>
</evidence>
<dbReference type="AlphaFoldDB" id="A0A484P0U7"/>
<dbReference type="SMART" id="SM00382">
    <property type="entry name" value="AAA"/>
    <property type="match status" value="1"/>
</dbReference>
<evidence type="ECO:0000313" key="8">
    <source>
        <dbReference type="EMBL" id="VFR87349.1"/>
    </source>
</evidence>
<dbReference type="GO" id="GO:0005304">
    <property type="term" value="F:L-valine transmembrane transporter activity"/>
    <property type="evidence" value="ECO:0007669"/>
    <property type="project" value="TreeGrafter"/>
</dbReference>
<keyword evidence="2" id="KW-0547">Nucleotide-binding</keyword>
<keyword evidence="1" id="KW-0813">Transport</keyword>
<dbReference type="InterPro" id="IPR032823">
    <property type="entry name" value="BCA_ABC_TP_C"/>
</dbReference>
<dbReference type="EMBL" id="CAADIB010000009">
    <property type="protein sequence ID" value="VFR28763.1"/>
    <property type="molecule type" value="Genomic_DNA"/>
</dbReference>
<evidence type="ECO:0000256" key="3">
    <source>
        <dbReference type="ARBA" id="ARBA00022840"/>
    </source>
</evidence>
<accession>A0A484P0U7</accession>
<feature type="domain" description="ABC transporter" evidence="4">
    <location>
        <begin position="5"/>
        <end position="235"/>
    </location>
</feature>
<dbReference type="GO" id="GO:1903805">
    <property type="term" value="P:L-valine import across plasma membrane"/>
    <property type="evidence" value="ECO:0007669"/>
    <property type="project" value="TreeGrafter"/>
</dbReference>
<dbReference type="PROSITE" id="PS50893">
    <property type="entry name" value="ABC_TRANSPORTER_2"/>
    <property type="match status" value="1"/>
</dbReference>
<dbReference type="EMBL" id="CAADHZ010000003">
    <property type="protein sequence ID" value="VFR19353.1"/>
    <property type="molecule type" value="Genomic_DNA"/>
</dbReference>
<dbReference type="GO" id="GO:0042941">
    <property type="term" value="P:D-alanine transmembrane transport"/>
    <property type="evidence" value="ECO:0007669"/>
    <property type="project" value="TreeGrafter"/>
</dbReference>
<keyword evidence="3 5" id="KW-0067">ATP-binding</keyword>
<dbReference type="PANTHER" id="PTHR45772:SF7">
    <property type="entry name" value="AMINO ACID ABC TRANSPORTER ATP-BINDING PROTEIN"/>
    <property type="match status" value="1"/>
</dbReference>
<dbReference type="EMBL" id="CAADIN010000010">
    <property type="protein sequence ID" value="VFR84168.1"/>
    <property type="molecule type" value="Genomic_DNA"/>
</dbReference>
<evidence type="ECO:0000313" key="6">
    <source>
        <dbReference type="EMBL" id="VFR28763.1"/>
    </source>
</evidence>
<dbReference type="InterPro" id="IPR003439">
    <property type="entry name" value="ABC_transporter-like_ATP-bd"/>
</dbReference>